<protein>
    <submittedName>
        <fullName evidence="9">ABC transporter permease</fullName>
    </submittedName>
</protein>
<feature type="transmembrane region" description="Helical" evidence="7">
    <location>
        <begin position="207"/>
        <end position="228"/>
    </location>
</feature>
<keyword evidence="6 7" id="KW-0472">Membrane</keyword>
<comment type="subcellular location">
    <subcellularLocation>
        <location evidence="1 7">Cell membrane</location>
        <topology evidence="1 7">Multi-pass membrane protein</topology>
    </subcellularLocation>
</comment>
<evidence type="ECO:0000256" key="5">
    <source>
        <dbReference type="ARBA" id="ARBA00022989"/>
    </source>
</evidence>
<dbReference type="InterPro" id="IPR000515">
    <property type="entry name" value="MetI-like"/>
</dbReference>
<evidence type="ECO:0000313" key="10">
    <source>
        <dbReference type="Proteomes" id="UP000663792"/>
    </source>
</evidence>
<feature type="transmembrane region" description="Helical" evidence="7">
    <location>
        <begin position="140"/>
        <end position="166"/>
    </location>
</feature>
<dbReference type="GO" id="GO:0005886">
    <property type="term" value="C:plasma membrane"/>
    <property type="evidence" value="ECO:0007669"/>
    <property type="project" value="UniProtKB-SubCell"/>
</dbReference>
<dbReference type="PANTHER" id="PTHR43386">
    <property type="entry name" value="OLIGOPEPTIDE TRANSPORT SYSTEM PERMEASE PROTEIN APPC"/>
    <property type="match status" value="1"/>
</dbReference>
<evidence type="ECO:0000256" key="2">
    <source>
        <dbReference type="ARBA" id="ARBA00022448"/>
    </source>
</evidence>
<dbReference type="Proteomes" id="UP000663792">
    <property type="component" value="Unassembled WGS sequence"/>
</dbReference>
<evidence type="ECO:0000313" key="9">
    <source>
        <dbReference type="EMBL" id="MBM9468565.1"/>
    </source>
</evidence>
<dbReference type="Pfam" id="PF12911">
    <property type="entry name" value="OppC_N"/>
    <property type="match status" value="1"/>
</dbReference>
<evidence type="ECO:0000256" key="4">
    <source>
        <dbReference type="ARBA" id="ARBA00022692"/>
    </source>
</evidence>
<keyword evidence="2 7" id="KW-0813">Transport</keyword>
<sequence length="295" mass="31084">MSAGSSLKLALAAEGGSPEAARPGRTRARRPWGAMIAGAVFLIIVLGTVLAPLIAPYEPNQQNLRDMLEPPSGTHWFGTDVLGYDIFTRVLHGGGPPLLVGVSAVLVAMIIGVIAGIAAGSRGGWLDNLLGRIADIQMSIPGLILALLVLVLFGTNLQNVIIVIAIESWPLHFRVVRSHVQSVSQHTYVEASRLAGMGWRRTMIRHIAPSALPLLAVTGTVNFAGAVLTEASLSYLGMGVQPPTADWGVMISDGQTQLGAAWWISVFPGSALLALLLSTQVIGDYLADRFSVASD</sequence>
<feature type="transmembrane region" description="Helical" evidence="7">
    <location>
        <begin position="98"/>
        <end position="120"/>
    </location>
</feature>
<evidence type="ECO:0000256" key="3">
    <source>
        <dbReference type="ARBA" id="ARBA00022475"/>
    </source>
</evidence>
<comment type="similarity">
    <text evidence="7">Belongs to the binding-protein-dependent transport system permease family.</text>
</comment>
<dbReference type="Gene3D" id="1.10.3720.10">
    <property type="entry name" value="MetI-like"/>
    <property type="match status" value="1"/>
</dbReference>
<dbReference type="PROSITE" id="PS50928">
    <property type="entry name" value="ABC_TM1"/>
    <property type="match status" value="1"/>
</dbReference>
<gene>
    <name evidence="9" type="ORF">JL106_14870</name>
</gene>
<organism evidence="9 10">
    <name type="scientific">Nakamurella leprariae</name>
    <dbReference type="NCBI Taxonomy" id="2803911"/>
    <lineage>
        <taxon>Bacteria</taxon>
        <taxon>Bacillati</taxon>
        <taxon>Actinomycetota</taxon>
        <taxon>Actinomycetes</taxon>
        <taxon>Nakamurellales</taxon>
        <taxon>Nakamurellaceae</taxon>
        <taxon>Nakamurella</taxon>
    </lineage>
</organism>
<dbReference type="SUPFAM" id="SSF161098">
    <property type="entry name" value="MetI-like"/>
    <property type="match status" value="1"/>
</dbReference>
<evidence type="ECO:0000256" key="7">
    <source>
        <dbReference type="RuleBase" id="RU363032"/>
    </source>
</evidence>
<dbReference type="Pfam" id="PF00528">
    <property type="entry name" value="BPD_transp_1"/>
    <property type="match status" value="1"/>
</dbReference>
<evidence type="ECO:0000256" key="1">
    <source>
        <dbReference type="ARBA" id="ARBA00004651"/>
    </source>
</evidence>
<reference evidence="9" key="1">
    <citation type="submission" date="2021-01" db="EMBL/GenBank/DDBJ databases">
        <title>YIM 132084 draft genome.</title>
        <authorList>
            <person name="An D."/>
        </authorList>
    </citation>
    <scope>NUCLEOTIDE SEQUENCE</scope>
    <source>
        <strain evidence="9">YIM 132084</strain>
    </source>
</reference>
<keyword evidence="5 7" id="KW-1133">Transmembrane helix</keyword>
<feature type="transmembrane region" description="Helical" evidence="7">
    <location>
        <begin position="260"/>
        <end position="279"/>
    </location>
</feature>
<accession>A0A939BZV4</accession>
<dbReference type="InterPro" id="IPR035906">
    <property type="entry name" value="MetI-like_sf"/>
</dbReference>
<feature type="domain" description="ABC transmembrane type-1" evidence="8">
    <location>
        <begin position="94"/>
        <end position="283"/>
    </location>
</feature>
<keyword evidence="10" id="KW-1185">Reference proteome</keyword>
<feature type="transmembrane region" description="Helical" evidence="7">
    <location>
        <begin position="32"/>
        <end position="54"/>
    </location>
</feature>
<comment type="caution">
    <text evidence="9">The sequence shown here is derived from an EMBL/GenBank/DDBJ whole genome shotgun (WGS) entry which is preliminary data.</text>
</comment>
<keyword evidence="3" id="KW-1003">Cell membrane</keyword>
<dbReference type="RefSeq" id="WP_205261517.1">
    <property type="nucleotide sequence ID" value="NZ_JAERWK010000019.1"/>
</dbReference>
<dbReference type="AlphaFoldDB" id="A0A939BZV4"/>
<dbReference type="EMBL" id="JAERWK010000019">
    <property type="protein sequence ID" value="MBM9468565.1"/>
    <property type="molecule type" value="Genomic_DNA"/>
</dbReference>
<name>A0A939BZV4_9ACTN</name>
<dbReference type="PANTHER" id="PTHR43386:SF1">
    <property type="entry name" value="D,D-DIPEPTIDE TRANSPORT SYSTEM PERMEASE PROTEIN DDPC-RELATED"/>
    <property type="match status" value="1"/>
</dbReference>
<keyword evidence="4 7" id="KW-0812">Transmembrane</keyword>
<dbReference type="CDD" id="cd06261">
    <property type="entry name" value="TM_PBP2"/>
    <property type="match status" value="1"/>
</dbReference>
<evidence type="ECO:0000259" key="8">
    <source>
        <dbReference type="PROSITE" id="PS50928"/>
    </source>
</evidence>
<dbReference type="InterPro" id="IPR025966">
    <property type="entry name" value="OppC_N"/>
</dbReference>
<proteinExistence type="inferred from homology"/>
<dbReference type="GO" id="GO:0055085">
    <property type="term" value="P:transmembrane transport"/>
    <property type="evidence" value="ECO:0007669"/>
    <property type="project" value="InterPro"/>
</dbReference>
<dbReference type="InterPro" id="IPR050366">
    <property type="entry name" value="BP-dependent_transpt_permease"/>
</dbReference>
<evidence type="ECO:0000256" key="6">
    <source>
        <dbReference type="ARBA" id="ARBA00023136"/>
    </source>
</evidence>